<evidence type="ECO:0000313" key="2">
    <source>
        <dbReference type="Proteomes" id="UP001056120"/>
    </source>
</evidence>
<accession>A0ACB9IU42</accession>
<proteinExistence type="predicted"/>
<dbReference type="EMBL" id="CM042024">
    <property type="protein sequence ID" value="KAI3811612.1"/>
    <property type="molecule type" value="Genomic_DNA"/>
</dbReference>
<reference evidence="1 2" key="2">
    <citation type="journal article" date="2022" name="Mol. Ecol. Resour.">
        <title>The genomes of chicory, endive, great burdock and yacon provide insights into Asteraceae paleo-polyploidization history and plant inulin production.</title>
        <authorList>
            <person name="Fan W."/>
            <person name="Wang S."/>
            <person name="Wang H."/>
            <person name="Wang A."/>
            <person name="Jiang F."/>
            <person name="Liu H."/>
            <person name="Zhao H."/>
            <person name="Xu D."/>
            <person name="Zhang Y."/>
        </authorList>
    </citation>
    <scope>NUCLEOTIDE SEQUENCE [LARGE SCALE GENOMIC DNA]</scope>
    <source>
        <strain evidence="2">cv. Yunnan</strain>
        <tissue evidence="1">Leaves</tissue>
    </source>
</reference>
<name>A0ACB9IU42_9ASTR</name>
<dbReference type="Proteomes" id="UP001056120">
    <property type="component" value="Linkage Group LG07"/>
</dbReference>
<protein>
    <submittedName>
        <fullName evidence="1">Uncharacterized protein</fullName>
    </submittedName>
</protein>
<comment type="caution">
    <text evidence="1">The sequence shown here is derived from an EMBL/GenBank/DDBJ whole genome shotgun (WGS) entry which is preliminary data.</text>
</comment>
<evidence type="ECO:0000313" key="1">
    <source>
        <dbReference type="EMBL" id="KAI3811612.1"/>
    </source>
</evidence>
<gene>
    <name evidence="1" type="ORF">L1987_21338</name>
</gene>
<sequence length="134" mass="15290">MSKGENTNVIPSDHSLEQYEQGARNNTSEYVKKSIKRMKAQGSKVKNVKNQYLAVHEKPRRKVSRYARKLIEEPDYFGPRGTQRAGPCSLARSSIISHPERALGRFSGRGDQLKRKVEDFASGFVRFNVFDCKI</sequence>
<reference evidence="2" key="1">
    <citation type="journal article" date="2022" name="Mol. Ecol. Resour.">
        <title>The genomes of chicory, endive, great burdock and yacon provide insights into Asteraceae palaeo-polyploidization history and plant inulin production.</title>
        <authorList>
            <person name="Fan W."/>
            <person name="Wang S."/>
            <person name="Wang H."/>
            <person name="Wang A."/>
            <person name="Jiang F."/>
            <person name="Liu H."/>
            <person name="Zhao H."/>
            <person name="Xu D."/>
            <person name="Zhang Y."/>
        </authorList>
    </citation>
    <scope>NUCLEOTIDE SEQUENCE [LARGE SCALE GENOMIC DNA]</scope>
    <source>
        <strain evidence="2">cv. Yunnan</strain>
    </source>
</reference>
<keyword evidence="2" id="KW-1185">Reference proteome</keyword>
<organism evidence="1 2">
    <name type="scientific">Smallanthus sonchifolius</name>
    <dbReference type="NCBI Taxonomy" id="185202"/>
    <lineage>
        <taxon>Eukaryota</taxon>
        <taxon>Viridiplantae</taxon>
        <taxon>Streptophyta</taxon>
        <taxon>Embryophyta</taxon>
        <taxon>Tracheophyta</taxon>
        <taxon>Spermatophyta</taxon>
        <taxon>Magnoliopsida</taxon>
        <taxon>eudicotyledons</taxon>
        <taxon>Gunneridae</taxon>
        <taxon>Pentapetalae</taxon>
        <taxon>asterids</taxon>
        <taxon>campanulids</taxon>
        <taxon>Asterales</taxon>
        <taxon>Asteraceae</taxon>
        <taxon>Asteroideae</taxon>
        <taxon>Heliantheae alliance</taxon>
        <taxon>Millerieae</taxon>
        <taxon>Smallanthus</taxon>
    </lineage>
</organism>